<dbReference type="InterPro" id="IPR036567">
    <property type="entry name" value="RHF-like"/>
</dbReference>
<dbReference type="InterPro" id="IPR003489">
    <property type="entry name" value="RHF/RaiA"/>
</dbReference>
<accession>A0A0G1YEU0</accession>
<dbReference type="Gene3D" id="3.30.160.100">
    <property type="entry name" value="Ribosome hibernation promotion factor-like"/>
    <property type="match status" value="1"/>
</dbReference>
<dbReference type="AlphaFoldDB" id="A0A0G1YEU0"/>
<dbReference type="Pfam" id="PF02482">
    <property type="entry name" value="Ribosomal_S30AE"/>
    <property type="match status" value="1"/>
</dbReference>
<dbReference type="GO" id="GO:0043024">
    <property type="term" value="F:ribosomal small subunit binding"/>
    <property type="evidence" value="ECO:0007669"/>
    <property type="project" value="TreeGrafter"/>
</dbReference>
<evidence type="ECO:0000313" key="4">
    <source>
        <dbReference type="Proteomes" id="UP000033870"/>
    </source>
</evidence>
<dbReference type="GO" id="GO:0022627">
    <property type="term" value="C:cytosolic small ribosomal subunit"/>
    <property type="evidence" value="ECO:0007669"/>
    <property type="project" value="TreeGrafter"/>
</dbReference>
<reference evidence="3 4" key="1">
    <citation type="journal article" date="2015" name="Nature">
        <title>rRNA introns, odd ribosomes, and small enigmatic genomes across a large radiation of phyla.</title>
        <authorList>
            <person name="Brown C.T."/>
            <person name="Hug L.A."/>
            <person name="Thomas B.C."/>
            <person name="Sharon I."/>
            <person name="Castelle C.J."/>
            <person name="Singh A."/>
            <person name="Wilkins M.J."/>
            <person name="Williams K.H."/>
            <person name="Banfield J.F."/>
        </authorList>
    </citation>
    <scope>NUCLEOTIDE SEQUENCE [LARGE SCALE GENOMIC DNA]</scope>
</reference>
<evidence type="ECO:0000256" key="1">
    <source>
        <dbReference type="ARBA" id="ARBA00022845"/>
    </source>
</evidence>
<protein>
    <submittedName>
        <fullName evidence="3">Ribosomal subunit interface protein</fullName>
    </submittedName>
</protein>
<organism evidence="3 4">
    <name type="scientific">Candidatus Magasanikbacteria bacterium GW2011_GWA2_56_11</name>
    <dbReference type="NCBI Taxonomy" id="1619044"/>
    <lineage>
        <taxon>Bacteria</taxon>
        <taxon>Candidatus Magasanikiibacteriota</taxon>
    </lineage>
</organism>
<evidence type="ECO:0000313" key="3">
    <source>
        <dbReference type="EMBL" id="KKW41690.1"/>
    </source>
</evidence>
<proteinExistence type="predicted"/>
<dbReference type="EMBL" id="LCRX01000014">
    <property type="protein sequence ID" value="KKW41690.1"/>
    <property type="molecule type" value="Genomic_DNA"/>
</dbReference>
<gene>
    <name evidence="3" type="ORF">UY92_C0014G0015</name>
</gene>
<name>A0A0G1YEU0_9BACT</name>
<dbReference type="InterPro" id="IPR050574">
    <property type="entry name" value="HPF/YfiA_ribosome-assoc"/>
</dbReference>
<dbReference type="PANTHER" id="PTHR33231:SF1">
    <property type="entry name" value="30S RIBOSOMAL PROTEIN"/>
    <property type="match status" value="1"/>
</dbReference>
<dbReference type="STRING" id="1619044.UY92_C0014G0015"/>
<dbReference type="PANTHER" id="PTHR33231">
    <property type="entry name" value="30S RIBOSOMAL PROTEIN"/>
    <property type="match status" value="1"/>
</dbReference>
<keyword evidence="1" id="KW-0810">Translation regulation</keyword>
<evidence type="ECO:0000256" key="2">
    <source>
        <dbReference type="SAM" id="MobiDB-lite"/>
    </source>
</evidence>
<sequence length="114" mass="13085">MVITLNGTGIDLTDAIKVYAESKIAGLAKYFDNITKAEIDVGITTHHHQKGQIYYAEVNLHVPGRILRVAKQEENLYKAIDKVKDHFKVELEKMKGKMRDQDRKELRGQKGYQE</sequence>
<dbReference type="Proteomes" id="UP000033870">
    <property type="component" value="Unassembled WGS sequence"/>
</dbReference>
<dbReference type="GO" id="GO:0045900">
    <property type="term" value="P:negative regulation of translational elongation"/>
    <property type="evidence" value="ECO:0007669"/>
    <property type="project" value="TreeGrafter"/>
</dbReference>
<dbReference type="NCBIfam" id="TIGR00741">
    <property type="entry name" value="yfiA"/>
    <property type="match status" value="1"/>
</dbReference>
<dbReference type="SUPFAM" id="SSF69754">
    <property type="entry name" value="Ribosome binding protein Y (YfiA homologue)"/>
    <property type="match status" value="1"/>
</dbReference>
<feature type="region of interest" description="Disordered" evidence="2">
    <location>
        <begin position="94"/>
        <end position="114"/>
    </location>
</feature>
<comment type="caution">
    <text evidence="3">The sequence shown here is derived from an EMBL/GenBank/DDBJ whole genome shotgun (WGS) entry which is preliminary data.</text>
</comment>